<evidence type="ECO:0000313" key="1">
    <source>
        <dbReference type="EMBL" id="KAL1249127.1"/>
    </source>
</evidence>
<name>A0ABR3L8F7_9TELE</name>
<gene>
    <name evidence="1" type="ORF">QQF64_020132</name>
</gene>
<reference evidence="1 2" key="1">
    <citation type="submission" date="2023-09" db="EMBL/GenBank/DDBJ databases">
        <authorList>
            <person name="Wang M."/>
        </authorList>
    </citation>
    <scope>NUCLEOTIDE SEQUENCE [LARGE SCALE GENOMIC DNA]</scope>
    <source>
        <strain evidence="1">GT-2023</strain>
        <tissue evidence="1">Liver</tissue>
    </source>
</reference>
<evidence type="ECO:0000313" key="2">
    <source>
        <dbReference type="Proteomes" id="UP001558613"/>
    </source>
</evidence>
<dbReference type="InterPro" id="IPR043502">
    <property type="entry name" value="DNA/RNA_pol_sf"/>
</dbReference>
<comment type="caution">
    <text evidence="1">The sequence shown here is derived from an EMBL/GenBank/DDBJ whole genome shotgun (WGS) entry which is preliminary data.</text>
</comment>
<protein>
    <submittedName>
        <fullName evidence="1">Uncharacterized protein</fullName>
    </submittedName>
</protein>
<dbReference type="Proteomes" id="UP001558613">
    <property type="component" value="Unassembled WGS sequence"/>
</dbReference>
<proteinExistence type="predicted"/>
<keyword evidence="2" id="KW-1185">Reference proteome</keyword>
<accession>A0ABR3L8F7</accession>
<dbReference type="EMBL" id="JAYMGO010000023">
    <property type="protein sequence ID" value="KAL1249127.1"/>
    <property type="molecule type" value="Genomic_DNA"/>
</dbReference>
<organism evidence="1 2">
    <name type="scientific">Cirrhinus molitorella</name>
    <name type="common">mud carp</name>
    <dbReference type="NCBI Taxonomy" id="172907"/>
    <lineage>
        <taxon>Eukaryota</taxon>
        <taxon>Metazoa</taxon>
        <taxon>Chordata</taxon>
        <taxon>Craniata</taxon>
        <taxon>Vertebrata</taxon>
        <taxon>Euteleostomi</taxon>
        <taxon>Actinopterygii</taxon>
        <taxon>Neopterygii</taxon>
        <taxon>Teleostei</taxon>
        <taxon>Ostariophysi</taxon>
        <taxon>Cypriniformes</taxon>
        <taxon>Cyprinidae</taxon>
        <taxon>Labeoninae</taxon>
        <taxon>Labeonini</taxon>
        <taxon>Cirrhinus</taxon>
    </lineage>
</organism>
<sequence length="77" mass="8785">MQMFSRALENSLENAHSGSKMEDNNIIVRVTEPTEWVNALVVVEKPKSQKLRVCLNPRDLNKAIQRPHYPLPSQSLS</sequence>
<dbReference type="Gene3D" id="3.10.10.10">
    <property type="entry name" value="HIV Type 1 Reverse Transcriptase, subunit A, domain 1"/>
    <property type="match status" value="1"/>
</dbReference>
<dbReference type="SUPFAM" id="SSF56672">
    <property type="entry name" value="DNA/RNA polymerases"/>
    <property type="match status" value="1"/>
</dbReference>